<dbReference type="GeneID" id="92375898"/>
<gene>
    <name evidence="2" type="ORF">TEOVI_000195800</name>
</gene>
<feature type="transmembrane region" description="Helical" evidence="1">
    <location>
        <begin position="12"/>
        <end position="31"/>
    </location>
</feature>
<organism evidence="2 3">
    <name type="scientific">Trypanosoma equiperdum</name>
    <dbReference type="NCBI Taxonomy" id="5694"/>
    <lineage>
        <taxon>Eukaryota</taxon>
        <taxon>Discoba</taxon>
        <taxon>Euglenozoa</taxon>
        <taxon>Kinetoplastea</taxon>
        <taxon>Metakinetoplastina</taxon>
        <taxon>Trypanosomatida</taxon>
        <taxon>Trypanosomatidae</taxon>
        <taxon>Trypanosoma</taxon>
    </lineage>
</organism>
<evidence type="ECO:0000313" key="3">
    <source>
        <dbReference type="Proteomes" id="UP000195570"/>
    </source>
</evidence>
<dbReference type="EMBL" id="CZPT02001421">
    <property type="protein sequence ID" value="SCU70385.1"/>
    <property type="molecule type" value="Genomic_DNA"/>
</dbReference>
<feature type="transmembrane region" description="Helical" evidence="1">
    <location>
        <begin position="728"/>
        <end position="751"/>
    </location>
</feature>
<dbReference type="VEuPathDB" id="TriTrypDB:TEOVI_000195800"/>
<name>A0A1G4IEA4_TRYEQ</name>
<reference evidence="2" key="1">
    <citation type="submission" date="2016-09" db="EMBL/GenBank/DDBJ databases">
        <authorList>
            <person name="Hebert L."/>
            <person name="Moumen B."/>
        </authorList>
    </citation>
    <scope>NUCLEOTIDE SEQUENCE [LARGE SCALE GENOMIC DNA]</scope>
    <source>
        <strain evidence="2">OVI</strain>
    </source>
</reference>
<keyword evidence="1" id="KW-0472">Membrane</keyword>
<evidence type="ECO:0000256" key="1">
    <source>
        <dbReference type="SAM" id="Phobius"/>
    </source>
</evidence>
<dbReference type="AlphaFoldDB" id="A0A1G4IEA4"/>
<feature type="transmembrane region" description="Helical" evidence="1">
    <location>
        <begin position="680"/>
        <end position="698"/>
    </location>
</feature>
<comment type="caution">
    <text evidence="2">The sequence shown here is derived from an EMBL/GenBank/DDBJ whole genome shotgun (WGS) entry which is preliminary data.</text>
</comment>
<evidence type="ECO:0000313" key="2">
    <source>
        <dbReference type="EMBL" id="SCU70385.1"/>
    </source>
</evidence>
<dbReference type="Proteomes" id="UP000195570">
    <property type="component" value="Unassembled WGS sequence"/>
</dbReference>
<feature type="transmembrane region" description="Helical" evidence="1">
    <location>
        <begin position="474"/>
        <end position="494"/>
    </location>
</feature>
<dbReference type="RefSeq" id="XP_067081211.1">
    <property type="nucleotide sequence ID" value="XM_067225110.1"/>
</dbReference>
<sequence>MRVTLEERDLHIAFSVSLATIGLVFLVQHVASTVSRLPSWFINLRWHYISLICLPVCLLVSLSLSSISWFLVSAGAGLALVSGVRTWERGATTFLFCFLLAGQCLEQLSHTVHVTLPPKARTWTSRYRGQIALWPTGEATGPEHLLVMYNDVTLTRQPCSGAVAGTIPTQAGAVTRQLGMRRHTLVSFATNTRIGSMESCLGDGANGGFLPLHQVALLGESGRLEDVTLRCGLPSSARDGNSNGKTFSRCLTLDASTTFENVTVEFYADGNFKAVVSILHADKCADALSQLQAVGKSILKDEIDVLLCLPSAVSYRFSKLVGDPTLVPTALRAEVPYFFRCVWYLPMAVRNIPEGAAFIADRVVIPIAATVVANSLAFVQTIIWTCWNLMPDVLQLLEDVGVFVTGAYCRAVKGTNSTLCAKSLLEHAEDQRFQLGVRSVDCVFETVRLVLDALELVPGLWRVLLWTLRAEWHLVLYCLNIVQVILTVVVRWPLQTLYGALQLTLSWMLQTLSLFFLDYDLSRIGDALCSPLAYLYRLQKELLAAEAQAAWGLLWWFFSGVCRMVNVFFATVCAVCNGLFCVVSLYTGTTFCTHSFVALIQTAIVLIAMRNELHDIATRDGTGYTSFVGRWPGGKYMVMLTLFAKLHSVVLLRYTVAHTVLIFTLFGLSVVGVLSKLYNLTLYIAFPWVSTTVFLEFFTADPRWSTVAWVSAAKGLVAILLDRTIGDFTAYLVGEVFFVLGVVFTGAAFVWGCQKELPLLALRVLLRLPLDSSSESSTTGAKLNTTPQPDVGRAVFLDDATGAEMTKGEIMLPDVVEVVDDTGKEEATECNKDVQ</sequence>
<keyword evidence="1" id="KW-0812">Transmembrane</keyword>
<keyword evidence="1" id="KW-1133">Transmembrane helix</keyword>
<keyword evidence="3" id="KW-1185">Reference proteome</keyword>
<feature type="transmembrane region" description="Helical" evidence="1">
    <location>
        <begin position="651"/>
        <end position="673"/>
    </location>
</feature>
<accession>A0A1G4IEA4</accession>
<protein>
    <recommendedName>
        <fullName evidence="4">Transmembrane protein</fullName>
    </recommendedName>
</protein>
<feature type="transmembrane region" description="Helical" evidence="1">
    <location>
        <begin position="46"/>
        <end position="72"/>
    </location>
</feature>
<feature type="transmembrane region" description="Helical" evidence="1">
    <location>
        <begin position="564"/>
        <end position="586"/>
    </location>
</feature>
<proteinExistence type="predicted"/>
<evidence type="ECO:0008006" key="4">
    <source>
        <dbReference type="Google" id="ProtNLM"/>
    </source>
</evidence>